<evidence type="ECO:0000313" key="6">
    <source>
        <dbReference type="Proteomes" id="UP000006039"/>
    </source>
</evidence>
<name>J3P4Y5_GAET3</name>
<dbReference type="eggNOG" id="KOG0504">
    <property type="taxonomic scope" value="Eukaryota"/>
</dbReference>
<evidence type="ECO:0000313" key="5">
    <source>
        <dbReference type="EnsemblFungi" id="EJT74733"/>
    </source>
</evidence>
<dbReference type="AlphaFoldDB" id="J3P4Y5"/>
<dbReference type="GeneID" id="20349029"/>
<accession>J3P4Y5</accession>
<organism evidence="4">
    <name type="scientific">Gaeumannomyces tritici (strain R3-111a-1)</name>
    <name type="common">Wheat and barley take-all root rot fungus</name>
    <name type="synonym">Gaeumannomyces graminis var. tritici</name>
    <dbReference type="NCBI Taxonomy" id="644352"/>
    <lineage>
        <taxon>Eukaryota</taxon>
        <taxon>Fungi</taxon>
        <taxon>Dikarya</taxon>
        <taxon>Ascomycota</taxon>
        <taxon>Pezizomycotina</taxon>
        <taxon>Sordariomycetes</taxon>
        <taxon>Sordariomycetidae</taxon>
        <taxon>Magnaporthales</taxon>
        <taxon>Magnaporthaceae</taxon>
        <taxon>Gaeumannomyces</taxon>
    </lineage>
</organism>
<evidence type="ECO:0000256" key="3">
    <source>
        <dbReference type="PROSITE-ProRule" id="PRU00023"/>
    </source>
</evidence>
<keyword evidence="2 3" id="KW-0040">ANK repeat</keyword>
<dbReference type="HOGENOM" id="CLU_1012003_0_0_1"/>
<dbReference type="VEuPathDB" id="FungiDB:GGTG_08571"/>
<feature type="repeat" description="ANK" evidence="3">
    <location>
        <begin position="261"/>
        <end position="293"/>
    </location>
</feature>
<dbReference type="OrthoDB" id="426293at2759"/>
<keyword evidence="1" id="KW-0677">Repeat</keyword>
<dbReference type="Gene3D" id="1.25.40.20">
    <property type="entry name" value="Ankyrin repeat-containing domain"/>
    <property type="match status" value="2"/>
</dbReference>
<evidence type="ECO:0000313" key="4">
    <source>
        <dbReference type="EMBL" id="EJT74733.1"/>
    </source>
</evidence>
<reference evidence="4" key="3">
    <citation type="submission" date="2010-09" db="EMBL/GenBank/DDBJ databases">
        <title>Annotation of Gaeumannomyces graminis var. tritici R3-111a-1.</title>
        <authorList>
            <consortium name="The Broad Institute Genome Sequencing Platform"/>
            <person name="Ma L.-J."/>
            <person name="Dead R."/>
            <person name="Young S.K."/>
            <person name="Zeng Q."/>
            <person name="Gargeya S."/>
            <person name="Fitzgerald M."/>
            <person name="Haas B."/>
            <person name="Abouelleil A."/>
            <person name="Alvarado L."/>
            <person name="Arachchi H.M."/>
            <person name="Berlin A."/>
            <person name="Brown A."/>
            <person name="Chapman S.B."/>
            <person name="Chen Z."/>
            <person name="Dunbar C."/>
            <person name="Freedman E."/>
            <person name="Gearin G."/>
            <person name="Gellesch M."/>
            <person name="Goldberg J."/>
            <person name="Griggs A."/>
            <person name="Gujja S."/>
            <person name="Heiman D."/>
            <person name="Howarth C."/>
            <person name="Larson L."/>
            <person name="Lui A."/>
            <person name="MacDonald P.J.P."/>
            <person name="Mehta T."/>
            <person name="Montmayeur A."/>
            <person name="Murphy C."/>
            <person name="Neiman D."/>
            <person name="Pearson M."/>
            <person name="Priest M."/>
            <person name="Roberts A."/>
            <person name="Saif S."/>
            <person name="Shea T."/>
            <person name="Shenoy N."/>
            <person name="Sisk P."/>
            <person name="Stolte C."/>
            <person name="Sykes S."/>
            <person name="Yandava C."/>
            <person name="Wortman J."/>
            <person name="Nusbaum C."/>
            <person name="Birren B."/>
        </authorList>
    </citation>
    <scope>NUCLEOTIDE SEQUENCE</scope>
    <source>
        <strain evidence="4">R3-111a-1</strain>
    </source>
</reference>
<dbReference type="Pfam" id="PF12796">
    <property type="entry name" value="Ank_2"/>
    <property type="match status" value="1"/>
</dbReference>
<reference evidence="4" key="2">
    <citation type="submission" date="2010-07" db="EMBL/GenBank/DDBJ databases">
        <authorList>
            <consortium name="The Broad Institute Genome Sequencing Platform"/>
            <consortium name="Broad Institute Genome Sequencing Center for Infectious Disease"/>
            <person name="Ma L.-J."/>
            <person name="Dead R."/>
            <person name="Young S."/>
            <person name="Zeng Q."/>
            <person name="Koehrsen M."/>
            <person name="Alvarado L."/>
            <person name="Berlin A."/>
            <person name="Chapman S.B."/>
            <person name="Chen Z."/>
            <person name="Freedman E."/>
            <person name="Gellesch M."/>
            <person name="Goldberg J."/>
            <person name="Griggs A."/>
            <person name="Gujja S."/>
            <person name="Heilman E.R."/>
            <person name="Heiman D."/>
            <person name="Hepburn T."/>
            <person name="Howarth C."/>
            <person name="Jen D."/>
            <person name="Larson L."/>
            <person name="Mehta T."/>
            <person name="Neiman D."/>
            <person name="Pearson M."/>
            <person name="Roberts A."/>
            <person name="Saif S."/>
            <person name="Shea T."/>
            <person name="Shenoy N."/>
            <person name="Sisk P."/>
            <person name="Stolte C."/>
            <person name="Sykes S."/>
            <person name="Walk T."/>
            <person name="White J."/>
            <person name="Yandava C."/>
            <person name="Haas B."/>
            <person name="Nusbaum C."/>
            <person name="Birren B."/>
        </authorList>
    </citation>
    <scope>NUCLEOTIDE SEQUENCE</scope>
    <source>
        <strain evidence="4">R3-111a-1</strain>
    </source>
</reference>
<gene>
    <name evidence="5" type="primary">20349029</name>
    <name evidence="4" type="ORF">GGTG_08571</name>
</gene>
<dbReference type="Proteomes" id="UP000006039">
    <property type="component" value="Unassembled WGS sequence"/>
</dbReference>
<evidence type="ECO:0000256" key="1">
    <source>
        <dbReference type="ARBA" id="ARBA00022737"/>
    </source>
</evidence>
<dbReference type="PANTHER" id="PTHR24189:SF50">
    <property type="entry name" value="ANKYRIN REPEAT AND SOCS BOX PROTEIN 2"/>
    <property type="match status" value="1"/>
</dbReference>
<dbReference type="RefSeq" id="XP_009224677.1">
    <property type="nucleotide sequence ID" value="XM_009226413.1"/>
</dbReference>
<dbReference type="PANTHER" id="PTHR24189">
    <property type="entry name" value="MYOTROPHIN"/>
    <property type="match status" value="1"/>
</dbReference>
<dbReference type="EnsemblFungi" id="EJT74733">
    <property type="protein sequence ID" value="EJT74733"/>
    <property type="gene ID" value="GGTG_08571"/>
</dbReference>
<evidence type="ECO:0000256" key="2">
    <source>
        <dbReference type="ARBA" id="ARBA00023043"/>
    </source>
</evidence>
<proteinExistence type="predicted"/>
<reference evidence="5" key="5">
    <citation type="submission" date="2018-04" db="UniProtKB">
        <authorList>
            <consortium name="EnsemblFungi"/>
        </authorList>
    </citation>
    <scope>IDENTIFICATION</scope>
    <source>
        <strain evidence="5">R3-111a-1</strain>
    </source>
</reference>
<dbReference type="EMBL" id="GL385398">
    <property type="protein sequence ID" value="EJT74733.1"/>
    <property type="molecule type" value="Genomic_DNA"/>
</dbReference>
<keyword evidence="6" id="KW-1185">Reference proteome</keyword>
<dbReference type="SUPFAM" id="SSF48403">
    <property type="entry name" value="Ankyrin repeat"/>
    <property type="match status" value="1"/>
</dbReference>
<reference evidence="6" key="1">
    <citation type="submission" date="2010-07" db="EMBL/GenBank/DDBJ databases">
        <title>The genome sequence of Gaeumannomyces graminis var. tritici strain R3-111a-1.</title>
        <authorList>
            <consortium name="The Broad Institute Genome Sequencing Platform"/>
            <person name="Ma L.-J."/>
            <person name="Dead R."/>
            <person name="Young S."/>
            <person name="Zeng Q."/>
            <person name="Koehrsen M."/>
            <person name="Alvarado L."/>
            <person name="Berlin A."/>
            <person name="Chapman S.B."/>
            <person name="Chen Z."/>
            <person name="Freedman E."/>
            <person name="Gellesch M."/>
            <person name="Goldberg J."/>
            <person name="Griggs A."/>
            <person name="Gujja S."/>
            <person name="Heilman E.R."/>
            <person name="Heiman D."/>
            <person name="Hepburn T."/>
            <person name="Howarth C."/>
            <person name="Jen D."/>
            <person name="Larson L."/>
            <person name="Mehta T."/>
            <person name="Neiman D."/>
            <person name="Pearson M."/>
            <person name="Roberts A."/>
            <person name="Saif S."/>
            <person name="Shea T."/>
            <person name="Shenoy N."/>
            <person name="Sisk P."/>
            <person name="Stolte C."/>
            <person name="Sykes S."/>
            <person name="Walk T."/>
            <person name="White J."/>
            <person name="Yandava C."/>
            <person name="Haas B."/>
            <person name="Nusbaum C."/>
            <person name="Birren B."/>
        </authorList>
    </citation>
    <scope>NUCLEOTIDE SEQUENCE [LARGE SCALE GENOMIC DNA]</scope>
    <source>
        <strain evidence="6">R3-111a-1</strain>
    </source>
</reference>
<protein>
    <submittedName>
        <fullName evidence="4 5">Uncharacterized protein</fullName>
    </submittedName>
</protein>
<sequence length="322" mass="34576">METMAPDPHNPISKEMQAHIEAGDLDAVKKLYGEWPVAQRNELSQFIAQQAAYRDRAGILEWCLDHTDKDAEPLATHWFYNYACWGASTAVWTLLLDRGYDISKQGYSESVGDPLVQAGIHGNAELATLLIERAGVDPNSGYSSIHSEETAAIGAIQRDLEPAGDGDGGLAYDEDEDEDGALARELEQVDPPDRWTGAESAVPVLRALLRGGWRGAAAEGALIVAAEAGHLAALRVLAEEDPAVDLEAAVHWWGASSGASRVGTALYRAALRGRVEAVRYLLQRGADPSAKDAAGRPCLFAAREGGEQAVVKLLEQVGQKTR</sequence>
<reference evidence="5" key="4">
    <citation type="journal article" date="2015" name="G3 (Bethesda)">
        <title>Genome sequences of three phytopathogenic species of the Magnaporthaceae family of fungi.</title>
        <authorList>
            <person name="Okagaki L.H."/>
            <person name="Nunes C.C."/>
            <person name="Sailsbery J."/>
            <person name="Clay B."/>
            <person name="Brown D."/>
            <person name="John T."/>
            <person name="Oh Y."/>
            <person name="Young N."/>
            <person name="Fitzgerald M."/>
            <person name="Haas B.J."/>
            <person name="Zeng Q."/>
            <person name="Young S."/>
            <person name="Adiconis X."/>
            <person name="Fan L."/>
            <person name="Levin J.Z."/>
            <person name="Mitchell T.K."/>
            <person name="Okubara P.A."/>
            <person name="Farman M.L."/>
            <person name="Kohn L.M."/>
            <person name="Birren B."/>
            <person name="Ma L.-J."/>
            <person name="Dean R.A."/>
        </authorList>
    </citation>
    <scope>NUCLEOTIDE SEQUENCE</scope>
    <source>
        <strain evidence="5">R3-111a-1</strain>
    </source>
</reference>
<dbReference type="STRING" id="644352.J3P4Y5"/>
<dbReference type="InterPro" id="IPR036770">
    <property type="entry name" value="Ankyrin_rpt-contain_sf"/>
</dbReference>
<dbReference type="InterPro" id="IPR002110">
    <property type="entry name" value="Ankyrin_rpt"/>
</dbReference>
<dbReference type="PROSITE" id="PS50297">
    <property type="entry name" value="ANK_REP_REGION"/>
    <property type="match status" value="1"/>
</dbReference>
<dbReference type="PROSITE" id="PS50088">
    <property type="entry name" value="ANK_REPEAT"/>
    <property type="match status" value="1"/>
</dbReference>
<dbReference type="InterPro" id="IPR050745">
    <property type="entry name" value="Multifunctional_regulatory"/>
</dbReference>